<feature type="transmembrane region" description="Helical" evidence="1">
    <location>
        <begin position="120"/>
        <end position="142"/>
    </location>
</feature>
<feature type="transmembrane region" description="Helical" evidence="1">
    <location>
        <begin position="278"/>
        <end position="298"/>
    </location>
</feature>
<dbReference type="RefSeq" id="WP_329412023.1">
    <property type="nucleotide sequence ID" value="NZ_CP109441.1"/>
</dbReference>
<evidence type="ECO:0000256" key="1">
    <source>
        <dbReference type="SAM" id="Phobius"/>
    </source>
</evidence>
<name>A0ABZ1Z1A9_9NOCA</name>
<dbReference type="EMBL" id="CP109441">
    <property type="protein sequence ID" value="WUV47824.1"/>
    <property type="molecule type" value="Genomic_DNA"/>
</dbReference>
<keyword evidence="1" id="KW-0812">Transmembrane</keyword>
<protein>
    <submittedName>
        <fullName evidence="2">Uncharacterized protein</fullName>
    </submittedName>
</protein>
<gene>
    <name evidence="2" type="ORF">OG563_06220</name>
</gene>
<keyword evidence="1" id="KW-0472">Membrane</keyword>
<reference evidence="2" key="1">
    <citation type="submission" date="2022-10" db="EMBL/GenBank/DDBJ databases">
        <title>The complete genomes of actinobacterial strains from the NBC collection.</title>
        <authorList>
            <person name="Joergensen T.S."/>
            <person name="Alvarez Arevalo M."/>
            <person name="Sterndorff E.B."/>
            <person name="Faurdal D."/>
            <person name="Vuksanovic O."/>
            <person name="Mourched A.-S."/>
            <person name="Charusanti P."/>
            <person name="Shaw S."/>
            <person name="Blin K."/>
            <person name="Weber T."/>
        </authorList>
    </citation>
    <scope>NUCLEOTIDE SEQUENCE</scope>
    <source>
        <strain evidence="2">NBC_01482</strain>
    </source>
</reference>
<keyword evidence="1" id="KW-1133">Transmembrane helix</keyword>
<feature type="transmembrane region" description="Helical" evidence="1">
    <location>
        <begin position="310"/>
        <end position="327"/>
    </location>
</feature>
<proteinExistence type="predicted"/>
<sequence>MWILVALFVLFVFPGILTAMATAEIGSGATVSAPNSALSWMNIKDSSGVELSSYVFATNRGGVLSPGNLILGFLIMVLFAIWLVAVTTGIWLPTDTLDFGWLTLVSKPLESVAHSLTGQIATSAMLVTAATIGAFFVAWFVARHYFAKAWAQVLTMVAMALLGPIFLAEPLAEVLSPDGLLAQGRNLGISVAAGLNGNSSPDPNQLVATMQADMADNFARRPLQVWNFGHVVDERPSCRAIWSAGVAAGDEDRVKNGMKSCGDSAAYAAADNPSVGQIGAGLLLLLSAMVLLLFAAYLSIKVIWAALDSIYYGFMTIFGFAAGGFVYGPTQNFTIRCVVHGFVSAGRMAVFVIFLGVYELFLGDLFAQAGGQVMSVFVIGAIVEIVAIFQLKRLSASLDRGNEWIANRFALAIQTGGSNRGSGAGAGGATALGMGHAGVGHSMGTLGVLAAASTLNNSPITELLFGGRSRPLSHDAKRRKRVEDKQRGAWDDVAEEWALSYQGHRQFNNAGMRAFRDRDRFAANIGNIVGHRNQASVIGRGGRNSARGAAAIIEGAIEDGGGTIANARSALIAAGYTDERVMAEAIAARKHVDSYTEDEPFELKQLSMFMASLANFQDNRTAAKLAEVEISALRFRRAHPGGVNFDDPEHLALAQEYWARPTAGRWEELRNVADGYHSDRTNGSLDVNERSDITWTYGDGTSRVVSLSPMEAQRITTWVGNEHAMRVINSLDDVMALPNGELNTDRANRAIARLRRTGVRATRDDIRAAGLHQSPWHPAPPRPSSL</sequence>
<feature type="transmembrane region" description="Helical" evidence="1">
    <location>
        <begin position="373"/>
        <end position="391"/>
    </location>
</feature>
<feature type="transmembrane region" description="Helical" evidence="1">
    <location>
        <begin position="149"/>
        <end position="168"/>
    </location>
</feature>
<feature type="transmembrane region" description="Helical" evidence="1">
    <location>
        <begin position="339"/>
        <end position="361"/>
    </location>
</feature>
<evidence type="ECO:0000313" key="2">
    <source>
        <dbReference type="EMBL" id="WUV47824.1"/>
    </source>
</evidence>
<evidence type="ECO:0000313" key="3">
    <source>
        <dbReference type="Proteomes" id="UP001432062"/>
    </source>
</evidence>
<accession>A0ABZ1Z1A9</accession>
<feature type="transmembrane region" description="Helical" evidence="1">
    <location>
        <begin position="69"/>
        <end position="92"/>
    </location>
</feature>
<dbReference type="Proteomes" id="UP001432062">
    <property type="component" value="Chromosome"/>
</dbReference>
<organism evidence="2 3">
    <name type="scientific">Nocardia vinacea</name>
    <dbReference type="NCBI Taxonomy" id="96468"/>
    <lineage>
        <taxon>Bacteria</taxon>
        <taxon>Bacillati</taxon>
        <taxon>Actinomycetota</taxon>
        <taxon>Actinomycetes</taxon>
        <taxon>Mycobacteriales</taxon>
        <taxon>Nocardiaceae</taxon>
        <taxon>Nocardia</taxon>
    </lineage>
</organism>
<keyword evidence="3" id="KW-1185">Reference proteome</keyword>